<dbReference type="InterPro" id="IPR035901">
    <property type="entry name" value="GIY-YIG_endonuc_sf"/>
</dbReference>
<name>W2UIT9_9FLAO</name>
<accession>W2UIT9</accession>
<proteinExistence type="predicted"/>
<gene>
    <name evidence="1" type="ORF">P278_28890</name>
</gene>
<reference evidence="1 2" key="2">
    <citation type="journal article" date="2016" name="Genome Announc.">
        <title>Draft Genome Sequence of Zhouia amylolytica AD3, Isolated from Tidal Flat Sediment.</title>
        <authorList>
            <person name="Jia B."/>
            <person name="Jin H.M."/>
            <person name="Lee H.J."/>
            <person name="Jeon C.O."/>
        </authorList>
    </citation>
    <scope>NUCLEOTIDE SEQUENCE [LARGE SCALE GENOMIC DNA]</scope>
    <source>
        <strain evidence="1 2">AD3</strain>
    </source>
</reference>
<dbReference type="AlphaFoldDB" id="W2UIT9"/>
<dbReference type="Gene3D" id="3.40.1440.10">
    <property type="entry name" value="GIY-YIG endonuclease"/>
    <property type="match status" value="1"/>
</dbReference>
<dbReference type="STRING" id="376730.SAMN04487906_0424"/>
<reference evidence="2" key="1">
    <citation type="submission" date="2013-11" db="EMBL/GenBank/DDBJ databases">
        <title>Draft genome sequence from a member of Zhouia, isolated tidal flat.</title>
        <authorList>
            <person name="Jin H."/>
            <person name="Jeon C.O."/>
        </authorList>
    </citation>
    <scope>NUCLEOTIDE SEQUENCE [LARGE SCALE GENOMIC DNA]</scope>
    <source>
        <strain evidence="2">AD3</strain>
    </source>
</reference>
<protein>
    <submittedName>
        <fullName evidence="1">Excinuclease ABC C subunit domain protein</fullName>
    </submittedName>
</protein>
<evidence type="ECO:0000313" key="1">
    <source>
        <dbReference type="EMBL" id="ETN94085.1"/>
    </source>
</evidence>
<organism evidence="1 2">
    <name type="scientific">Zhouia amylolytica AD3</name>
    <dbReference type="NCBI Taxonomy" id="1286632"/>
    <lineage>
        <taxon>Bacteria</taxon>
        <taxon>Pseudomonadati</taxon>
        <taxon>Bacteroidota</taxon>
        <taxon>Flavobacteriia</taxon>
        <taxon>Flavobacteriales</taxon>
        <taxon>Flavobacteriaceae</taxon>
        <taxon>Zhouia</taxon>
    </lineage>
</organism>
<comment type="caution">
    <text evidence="1">The sequence shown here is derived from an EMBL/GenBank/DDBJ whole genome shotgun (WGS) entry which is preliminary data.</text>
</comment>
<sequence length="53" mass="6141">MSVFTDPREAIKVEKQLKGWSKRKKKALIEKNLDKLVRFSENYTQHGSSTSSD</sequence>
<evidence type="ECO:0000313" key="2">
    <source>
        <dbReference type="Proteomes" id="UP000018850"/>
    </source>
</evidence>
<dbReference type="EMBL" id="AYXY01000026">
    <property type="protein sequence ID" value="ETN94085.1"/>
    <property type="molecule type" value="Genomic_DNA"/>
</dbReference>
<keyword evidence="2" id="KW-1185">Reference proteome</keyword>
<dbReference type="Proteomes" id="UP000018850">
    <property type="component" value="Unassembled WGS sequence"/>
</dbReference>